<proteinExistence type="predicted"/>
<evidence type="ECO:0000313" key="1">
    <source>
        <dbReference type="EMBL" id="DAE30713.1"/>
    </source>
</evidence>
<dbReference type="EMBL" id="BK059105">
    <property type="protein sequence ID" value="DAE30713.1"/>
    <property type="molecule type" value="Genomic_DNA"/>
</dbReference>
<protein>
    <submittedName>
        <fullName evidence="1">Uncharacterized protein</fullName>
    </submittedName>
</protein>
<reference evidence="1" key="1">
    <citation type="journal article" date="2021" name="Proc. Natl. Acad. Sci. U.S.A.">
        <title>A Catalog of Tens of Thousands of Viruses from Human Metagenomes Reveals Hidden Associations with Chronic Diseases.</title>
        <authorList>
            <person name="Tisza M.J."/>
            <person name="Buck C.B."/>
        </authorList>
    </citation>
    <scope>NUCLEOTIDE SEQUENCE</scope>
    <source>
        <strain evidence="1">CtML55</strain>
    </source>
</reference>
<sequence length="29" mass="3565">MSVYHLTQVFQAEESWYLNHIRPLEVINF</sequence>
<name>A0A8S5RI12_9VIRU</name>
<accession>A0A8S5RI12</accession>
<organism evidence="1">
    <name type="scientific">virus sp. ctML55</name>
    <dbReference type="NCBI Taxonomy" id="2827627"/>
    <lineage>
        <taxon>Viruses</taxon>
    </lineage>
</organism>